<evidence type="ECO:0000256" key="6">
    <source>
        <dbReference type="ARBA" id="ARBA00033409"/>
    </source>
</evidence>
<dbReference type="Gene3D" id="2.40.50.140">
    <property type="entry name" value="Nucleic acid-binding proteins"/>
    <property type="match status" value="1"/>
</dbReference>
<name>A0ABS1HM55_9BACT</name>
<sequence length="242" mass="28612">MIHATKGIVLNHIKYKETSIIVNIYTLQFGRQSYMVNKVRTKRSKGNTVLLQPLTLLDMNVYHRPKSDIQRIKDFKVAHPLNSIPFKQEKRAMAFFLTEMMSKVLMEEEENTDLFNFIYHSIEVFDTGISGHYNFHLFFLLHLTRFLGFGPDEKNDEAGYFDLMNGFYCFDEPSHGFSLHADELKNWRKLMRVDIQNLKELKLSGDERFRLLEDLLEYYNLHIDSLGELKSLPIVHQLFHDE</sequence>
<comment type="caution">
    <text evidence="9">The sequence shown here is derived from an EMBL/GenBank/DDBJ whole genome shotgun (WGS) entry which is preliminary data.</text>
</comment>
<accession>A0ABS1HM55</accession>
<gene>
    <name evidence="7 9" type="primary">recO</name>
    <name evidence="9" type="ORF">JIV24_12915</name>
</gene>
<reference evidence="9 10" key="1">
    <citation type="submission" date="2021-01" db="EMBL/GenBank/DDBJ databases">
        <title>Carboxyliciviraga sp.nov., isolated from coastal sediments.</title>
        <authorList>
            <person name="Lu D."/>
            <person name="Zhang T."/>
        </authorList>
    </citation>
    <scope>NUCLEOTIDE SEQUENCE [LARGE SCALE GENOMIC DNA]</scope>
    <source>
        <strain evidence="9 10">N1Y132</strain>
    </source>
</reference>
<evidence type="ECO:0000313" key="10">
    <source>
        <dbReference type="Proteomes" id="UP000605676"/>
    </source>
</evidence>
<comment type="function">
    <text evidence="7">Involved in DNA repair and RecF pathway recombination.</text>
</comment>
<comment type="similarity">
    <text evidence="1 7">Belongs to the RecO family.</text>
</comment>
<organism evidence="9 10">
    <name type="scientific">Carboxylicivirga marina</name>
    <dbReference type="NCBI Taxonomy" id="2800988"/>
    <lineage>
        <taxon>Bacteria</taxon>
        <taxon>Pseudomonadati</taxon>
        <taxon>Bacteroidota</taxon>
        <taxon>Bacteroidia</taxon>
        <taxon>Marinilabiliales</taxon>
        <taxon>Marinilabiliaceae</taxon>
        <taxon>Carboxylicivirga</taxon>
    </lineage>
</organism>
<evidence type="ECO:0000256" key="7">
    <source>
        <dbReference type="HAMAP-Rule" id="MF_00201"/>
    </source>
</evidence>
<dbReference type="RefSeq" id="WP_200465467.1">
    <property type="nucleotide sequence ID" value="NZ_JAENRR010000030.1"/>
</dbReference>
<dbReference type="PANTHER" id="PTHR33991">
    <property type="entry name" value="DNA REPAIR PROTEIN RECO"/>
    <property type="match status" value="1"/>
</dbReference>
<dbReference type="Pfam" id="PF02565">
    <property type="entry name" value="RecO_C"/>
    <property type="match status" value="1"/>
</dbReference>
<protein>
    <recommendedName>
        <fullName evidence="2 7">DNA repair protein RecO</fullName>
    </recommendedName>
    <alternativeName>
        <fullName evidence="6 7">Recombination protein O</fullName>
    </alternativeName>
</protein>
<keyword evidence="4 7" id="KW-0233">DNA recombination</keyword>
<dbReference type="InterPro" id="IPR012340">
    <property type="entry name" value="NA-bd_OB-fold"/>
</dbReference>
<dbReference type="InterPro" id="IPR003717">
    <property type="entry name" value="RecO"/>
</dbReference>
<proteinExistence type="inferred from homology"/>
<dbReference type="Pfam" id="PF11967">
    <property type="entry name" value="RecO_N"/>
    <property type="match status" value="1"/>
</dbReference>
<dbReference type="EMBL" id="JAENRR010000030">
    <property type="protein sequence ID" value="MBK3518239.1"/>
    <property type="molecule type" value="Genomic_DNA"/>
</dbReference>
<dbReference type="Gene3D" id="1.20.1440.120">
    <property type="entry name" value="Recombination protein O, C-terminal domain"/>
    <property type="match status" value="1"/>
</dbReference>
<evidence type="ECO:0000313" key="9">
    <source>
        <dbReference type="EMBL" id="MBK3518239.1"/>
    </source>
</evidence>
<evidence type="ECO:0000256" key="2">
    <source>
        <dbReference type="ARBA" id="ARBA00021310"/>
    </source>
</evidence>
<dbReference type="HAMAP" id="MF_00201">
    <property type="entry name" value="RecO"/>
    <property type="match status" value="1"/>
</dbReference>
<dbReference type="NCBIfam" id="TIGR00613">
    <property type="entry name" value="reco"/>
    <property type="match status" value="1"/>
</dbReference>
<dbReference type="InterPro" id="IPR042242">
    <property type="entry name" value="RecO_C"/>
</dbReference>
<evidence type="ECO:0000256" key="4">
    <source>
        <dbReference type="ARBA" id="ARBA00023172"/>
    </source>
</evidence>
<dbReference type="PANTHER" id="PTHR33991:SF1">
    <property type="entry name" value="DNA REPAIR PROTEIN RECO"/>
    <property type="match status" value="1"/>
</dbReference>
<feature type="domain" description="DNA replication/recombination mediator RecO N-terminal" evidence="8">
    <location>
        <begin position="1"/>
        <end position="79"/>
    </location>
</feature>
<evidence type="ECO:0000256" key="5">
    <source>
        <dbReference type="ARBA" id="ARBA00023204"/>
    </source>
</evidence>
<keyword evidence="3 7" id="KW-0227">DNA damage</keyword>
<keyword evidence="10" id="KW-1185">Reference proteome</keyword>
<dbReference type="InterPro" id="IPR022572">
    <property type="entry name" value="DNA_rep/recomb_RecO_N"/>
</dbReference>
<evidence type="ECO:0000256" key="1">
    <source>
        <dbReference type="ARBA" id="ARBA00007452"/>
    </source>
</evidence>
<evidence type="ECO:0000256" key="3">
    <source>
        <dbReference type="ARBA" id="ARBA00022763"/>
    </source>
</evidence>
<dbReference type="SUPFAM" id="SSF50249">
    <property type="entry name" value="Nucleic acid-binding proteins"/>
    <property type="match status" value="1"/>
</dbReference>
<dbReference type="InterPro" id="IPR037278">
    <property type="entry name" value="ARFGAP/RecO"/>
</dbReference>
<evidence type="ECO:0000259" key="8">
    <source>
        <dbReference type="Pfam" id="PF11967"/>
    </source>
</evidence>
<keyword evidence="5 7" id="KW-0234">DNA repair</keyword>
<dbReference type="Proteomes" id="UP000605676">
    <property type="component" value="Unassembled WGS sequence"/>
</dbReference>
<dbReference type="SUPFAM" id="SSF57863">
    <property type="entry name" value="ArfGap/RecO-like zinc finger"/>
    <property type="match status" value="1"/>
</dbReference>